<dbReference type="GO" id="GO:0006120">
    <property type="term" value="P:mitochondrial electron transport, NADH to ubiquinone"/>
    <property type="evidence" value="ECO:0007669"/>
    <property type="project" value="TreeGrafter"/>
</dbReference>
<keyword evidence="1" id="KW-0479">Metal-binding</keyword>
<dbReference type="GO" id="GO:0008270">
    <property type="term" value="F:zinc ion binding"/>
    <property type="evidence" value="ECO:0007669"/>
    <property type="project" value="UniProtKB-KW"/>
</dbReference>
<keyword evidence="1" id="KW-0862">Zinc</keyword>
<dbReference type="PANTHER" id="PTHR11780">
    <property type="entry name" value="NADH-UBIQUINONE OXIDOREDUCTASE FLAVOPROTEIN 1 NDUFV1"/>
    <property type="match status" value="1"/>
</dbReference>
<evidence type="ECO:0000313" key="4">
    <source>
        <dbReference type="Proteomes" id="UP000807504"/>
    </source>
</evidence>
<sequence length="398" mass="44759">MRVSRCRRGLFSKSRKRLFVICSNQRDIEEYMASICDQNGKTVDNIHNITTSCDDECSSDEVEVIKELKVNLDKHECDLCCEGTFLVNKLLQFGGVLNDEYKHACDICNVGFKTKADVYKHKKLHEDGVLSEDSCIQNLTSLLYVPDNSHEISSSTPSSSRLSRIEDVDDVRYVGQPGKILGTSFSFSLGFFRGVDNVSPNNMKYYINLFYPSSDNIRKSFGKTFILLAIDHYKSNTKTKLRYTMATGVRLVANGVLCKVPALLFKFLTSGLFWFFFSEISQISLEKNDFRGSRGVFRRLGQISGGYSEGLSTPVIPKKVCEDVLMDFDGLVAAQTALGTAAVIVMNKQTDIIKAIARLIEFYKHESCGQGLIRHFRPLIEERMKNYAATHKVGKAAI</sequence>
<dbReference type="PROSITE" id="PS00028">
    <property type="entry name" value="ZINC_FINGER_C2H2_1"/>
    <property type="match status" value="1"/>
</dbReference>
<dbReference type="Gene3D" id="3.10.20.600">
    <property type="match status" value="1"/>
</dbReference>
<accession>A0A8T0FDM7</accession>
<dbReference type="InterPro" id="IPR013087">
    <property type="entry name" value="Znf_C2H2_type"/>
</dbReference>
<keyword evidence="1" id="KW-0863">Zinc-finger</keyword>
<reference evidence="3" key="2">
    <citation type="submission" date="2020-06" db="EMBL/GenBank/DDBJ databases">
        <authorList>
            <person name="Sheffer M."/>
        </authorList>
    </citation>
    <scope>NUCLEOTIDE SEQUENCE</scope>
</reference>
<feature type="domain" description="C2H2-type" evidence="2">
    <location>
        <begin position="103"/>
        <end position="125"/>
    </location>
</feature>
<dbReference type="GO" id="GO:0005739">
    <property type="term" value="C:mitochondrion"/>
    <property type="evidence" value="ECO:0007669"/>
    <property type="project" value="GOC"/>
</dbReference>
<proteinExistence type="predicted"/>
<dbReference type="InterPro" id="IPR050837">
    <property type="entry name" value="ComplexI_51kDa_subunit"/>
</dbReference>
<evidence type="ECO:0000259" key="2">
    <source>
        <dbReference type="PROSITE" id="PS50157"/>
    </source>
</evidence>
<organism evidence="3 4">
    <name type="scientific">Argiope bruennichi</name>
    <name type="common">Wasp spider</name>
    <name type="synonym">Aranea bruennichi</name>
    <dbReference type="NCBI Taxonomy" id="94029"/>
    <lineage>
        <taxon>Eukaryota</taxon>
        <taxon>Metazoa</taxon>
        <taxon>Ecdysozoa</taxon>
        <taxon>Arthropoda</taxon>
        <taxon>Chelicerata</taxon>
        <taxon>Arachnida</taxon>
        <taxon>Araneae</taxon>
        <taxon>Araneomorphae</taxon>
        <taxon>Entelegynae</taxon>
        <taxon>Araneoidea</taxon>
        <taxon>Araneidae</taxon>
        <taxon>Argiope</taxon>
    </lineage>
</organism>
<dbReference type="PROSITE" id="PS50157">
    <property type="entry name" value="ZINC_FINGER_C2H2_2"/>
    <property type="match status" value="1"/>
</dbReference>
<comment type="caution">
    <text evidence="3">The sequence shown here is derived from an EMBL/GenBank/DDBJ whole genome shotgun (WGS) entry which is preliminary data.</text>
</comment>
<protein>
    <submittedName>
        <fullName evidence="3">NADH dehydrogenase flavoprotein like</fullName>
    </submittedName>
</protein>
<dbReference type="EMBL" id="JABXBU010000015">
    <property type="protein sequence ID" value="KAF8788358.1"/>
    <property type="molecule type" value="Genomic_DNA"/>
</dbReference>
<gene>
    <name evidence="3" type="ORF">HNY73_009866</name>
</gene>
<dbReference type="PANTHER" id="PTHR11780:SF10">
    <property type="entry name" value="NADH DEHYDROGENASE [UBIQUINONE] FLAVOPROTEIN 1, MITOCHONDRIAL"/>
    <property type="match status" value="1"/>
</dbReference>
<dbReference type="Proteomes" id="UP000807504">
    <property type="component" value="Unassembled WGS sequence"/>
</dbReference>
<evidence type="ECO:0000256" key="1">
    <source>
        <dbReference type="PROSITE-ProRule" id="PRU00042"/>
    </source>
</evidence>
<reference evidence="3" key="1">
    <citation type="journal article" date="2020" name="bioRxiv">
        <title>Chromosome-level reference genome of the European wasp spider Argiope bruennichi: a resource for studies on range expansion and evolutionary adaptation.</title>
        <authorList>
            <person name="Sheffer M.M."/>
            <person name="Hoppe A."/>
            <person name="Krehenwinkel H."/>
            <person name="Uhl G."/>
            <person name="Kuss A.W."/>
            <person name="Jensen L."/>
            <person name="Jensen C."/>
            <person name="Gillespie R.G."/>
            <person name="Hoff K.J."/>
            <person name="Prost S."/>
        </authorList>
    </citation>
    <scope>NUCLEOTIDE SEQUENCE</scope>
</reference>
<name>A0A8T0FDM7_ARGBR</name>
<evidence type="ECO:0000313" key="3">
    <source>
        <dbReference type="EMBL" id="KAF8788358.1"/>
    </source>
</evidence>
<keyword evidence="4" id="KW-1185">Reference proteome</keyword>
<dbReference type="AlphaFoldDB" id="A0A8T0FDM7"/>